<sequence>MRESISNLWQTLLSVCVWKNDSSATIPMFPLHPKSLRLIESLNSGTVALRL</sequence>
<organism evidence="2 3">
    <name type="scientific">Musa acuminata subsp. malaccensis</name>
    <name type="common">Wild banana</name>
    <name type="synonym">Musa malaccensis</name>
    <dbReference type="NCBI Taxonomy" id="214687"/>
    <lineage>
        <taxon>Eukaryota</taxon>
        <taxon>Viridiplantae</taxon>
        <taxon>Streptophyta</taxon>
        <taxon>Embryophyta</taxon>
        <taxon>Tracheophyta</taxon>
        <taxon>Spermatophyta</taxon>
        <taxon>Magnoliopsida</taxon>
        <taxon>Liliopsida</taxon>
        <taxon>Zingiberales</taxon>
        <taxon>Musaceae</taxon>
        <taxon>Musa</taxon>
    </lineage>
</organism>
<dbReference type="AlphaFoldDB" id="A0A804KUQ3"/>
<reference evidence="2" key="2">
    <citation type="submission" date="2021-05" db="UniProtKB">
        <authorList>
            <consortium name="EnsemblPlants"/>
        </authorList>
    </citation>
    <scope>IDENTIFICATION</scope>
    <source>
        <strain evidence="2">subsp. malaccensis</strain>
    </source>
</reference>
<dbReference type="EnsemblPlants" id="Ma10_t10420.1">
    <property type="protein sequence ID" value="Ma10_p10420.1"/>
    <property type="gene ID" value="Ma10_g10420"/>
</dbReference>
<accession>A0A804KUQ3</accession>
<proteinExistence type="predicted"/>
<dbReference type="EMBL" id="HG996476">
    <property type="protein sequence ID" value="CAG1853122.1"/>
    <property type="molecule type" value="Genomic_DNA"/>
</dbReference>
<gene>
    <name evidence="1" type="ORF">GSMUA_313480.1</name>
</gene>
<protein>
    <submittedName>
        <fullName evidence="1">(wild Malaysian banana) hypothetical protein</fullName>
    </submittedName>
</protein>
<reference evidence="1" key="1">
    <citation type="submission" date="2021-03" db="EMBL/GenBank/DDBJ databases">
        <authorList>
            <consortium name="Genoscope - CEA"/>
            <person name="William W."/>
        </authorList>
    </citation>
    <scope>NUCLEOTIDE SEQUENCE</scope>
    <source>
        <strain evidence="1">Doubled-haploid Pahang</strain>
    </source>
</reference>
<name>A0A804KUQ3_MUSAM</name>
<evidence type="ECO:0000313" key="3">
    <source>
        <dbReference type="Proteomes" id="UP000012960"/>
    </source>
</evidence>
<evidence type="ECO:0000313" key="1">
    <source>
        <dbReference type="EMBL" id="CAG1853122.1"/>
    </source>
</evidence>
<dbReference type="Gramene" id="Ma10_t10420.1">
    <property type="protein sequence ID" value="Ma10_p10420.1"/>
    <property type="gene ID" value="Ma10_g10420"/>
</dbReference>
<evidence type="ECO:0000313" key="2">
    <source>
        <dbReference type="EnsemblPlants" id="Ma10_p10420.1"/>
    </source>
</evidence>
<keyword evidence="3" id="KW-1185">Reference proteome</keyword>
<dbReference type="InParanoid" id="A0A804KUQ3"/>
<dbReference type="Proteomes" id="UP000012960">
    <property type="component" value="Unplaced"/>
</dbReference>